<feature type="compositionally biased region" description="Basic residues" evidence="6">
    <location>
        <begin position="93"/>
        <end position="103"/>
    </location>
</feature>
<evidence type="ECO:0000256" key="4">
    <source>
        <dbReference type="ARBA" id="ARBA00022840"/>
    </source>
</evidence>
<proteinExistence type="predicted"/>
<evidence type="ECO:0000259" key="9">
    <source>
        <dbReference type="PROSITE" id="PS51195"/>
    </source>
</evidence>
<evidence type="ECO:0000259" key="8">
    <source>
        <dbReference type="PROSITE" id="PS51194"/>
    </source>
</evidence>
<dbReference type="GeneID" id="14913854"/>
<sequence length="789" mass="89325">MLNEVRQKREEVQSEIQRLRERARASSQRSSNNNNNNKAAKQRVEEKEVKREHAGAEDSASGRQKPLLSVSELRVKYAQGKELLKKQKEHREGRKKKSKKRQPKFADLGLIPPLLQAVEAKGWQVPTDIQQRAIKLILRGHNVVCSSQTGTGKTGAFTLPLLQRVHKRKQDDERVGIVRGNGQPLMLAVTPTRELAEQLVTEARALAQHLSPPLNILEIYGGAENQFQVKALKTKKWTYWLRRRGEAGLDKPEQTVFVEDDESWGDEDDVDDDDEGTEDEADDGDYDDDDEEEEDEEIRESDTLVMPTPKGAKVRSKREQLLAQKMRADHMAAQMPGGASGGAQQYQSPVAPGGLLDLGFVESLVLDECDKMVELGFFPAIKQLYRLLPKPKKILRGGKKKGDMQTCLFSATLSPRIEDVISRFSPKSQLINLNVDLQPPSQVSNRRKRALLTYFLKRKGSPFMKDQKALIFCRTKQRAERLAQTLEEDGFKALPIHKGLTVTQRRNAIQMFRDGEVQLLCSTEVMARGIDIPDLPFVINFDVPPRGEDYVHRTGRTGRAGNAGTAINLVATAPYTLKLGGRVCEINEQHYLKDIETFLDARSLEIRKVPGPWKDEPIDIAQDPEAQKQKQLREEGVLTLLKRKDLVGKVQDIENNKRLSLYEKMKLKVSIKSALNEKQKSDRRKAGLVDDEDDEAAEEQKTSPAAGRKMMKKKSASGESLLPSLRNFKEGRYEDLLVEFDKKKARKAGVAVESPDKTEQKRQQRKKLRKAVRHMEQRGLFDGDHKKAH</sequence>
<feature type="domain" description="Helicase C-terminal" evidence="8">
    <location>
        <begin position="455"/>
        <end position="617"/>
    </location>
</feature>
<dbReference type="InterPro" id="IPR011545">
    <property type="entry name" value="DEAD/DEAH_box_helicase_dom"/>
</dbReference>
<feature type="region of interest" description="Disordered" evidence="6">
    <location>
        <begin position="676"/>
        <end position="724"/>
    </location>
</feature>
<feature type="domain" description="DEAD-box RNA helicase Q" evidence="9">
    <location>
        <begin position="103"/>
        <end position="131"/>
    </location>
</feature>
<dbReference type="GO" id="GO:0003676">
    <property type="term" value="F:nucleic acid binding"/>
    <property type="evidence" value="ECO:0007669"/>
    <property type="project" value="InterPro"/>
</dbReference>
<accession>L8GK67</accession>
<feature type="compositionally biased region" description="Low complexity" evidence="6">
    <location>
        <begin position="25"/>
        <end position="39"/>
    </location>
</feature>
<dbReference type="VEuPathDB" id="AmoebaDB:ACA1_244820"/>
<dbReference type="Pfam" id="PF00271">
    <property type="entry name" value="Helicase_C"/>
    <property type="match status" value="1"/>
</dbReference>
<dbReference type="PANTHER" id="PTHR47959:SF1">
    <property type="entry name" value="ATP-DEPENDENT RNA HELICASE DBPA"/>
    <property type="match status" value="1"/>
</dbReference>
<feature type="region of interest" description="Disordered" evidence="6">
    <location>
        <begin position="744"/>
        <end position="789"/>
    </location>
</feature>
<dbReference type="GO" id="GO:0016787">
    <property type="term" value="F:hydrolase activity"/>
    <property type="evidence" value="ECO:0007669"/>
    <property type="project" value="UniProtKB-KW"/>
</dbReference>
<gene>
    <name evidence="10" type="ORF">ACA1_244820</name>
</gene>
<feature type="compositionally biased region" description="Acidic residues" evidence="6">
    <location>
        <begin position="258"/>
        <end position="299"/>
    </location>
</feature>
<evidence type="ECO:0000313" key="11">
    <source>
        <dbReference type="Proteomes" id="UP000011083"/>
    </source>
</evidence>
<feature type="compositionally biased region" description="Basic and acidic residues" evidence="6">
    <location>
        <begin position="1"/>
        <end position="24"/>
    </location>
</feature>
<feature type="compositionally biased region" description="Basic and acidic residues" evidence="6">
    <location>
        <begin position="773"/>
        <end position="789"/>
    </location>
</feature>
<dbReference type="PROSITE" id="PS51194">
    <property type="entry name" value="HELICASE_CTER"/>
    <property type="match status" value="1"/>
</dbReference>
<feature type="short sequence motif" description="Q motif" evidence="5">
    <location>
        <begin position="103"/>
        <end position="131"/>
    </location>
</feature>
<dbReference type="EMBL" id="KB008093">
    <property type="protein sequence ID" value="ELR13432.1"/>
    <property type="molecule type" value="Genomic_DNA"/>
</dbReference>
<evidence type="ECO:0000313" key="10">
    <source>
        <dbReference type="EMBL" id="ELR13432.1"/>
    </source>
</evidence>
<dbReference type="Pfam" id="PF00270">
    <property type="entry name" value="DEAD"/>
    <property type="match status" value="2"/>
</dbReference>
<dbReference type="InterPro" id="IPR014001">
    <property type="entry name" value="Helicase_ATP-bd"/>
</dbReference>
<organism evidence="10 11">
    <name type="scientific">Acanthamoeba castellanii (strain ATCC 30010 / Neff)</name>
    <dbReference type="NCBI Taxonomy" id="1257118"/>
    <lineage>
        <taxon>Eukaryota</taxon>
        <taxon>Amoebozoa</taxon>
        <taxon>Discosea</taxon>
        <taxon>Longamoebia</taxon>
        <taxon>Centramoebida</taxon>
        <taxon>Acanthamoebidae</taxon>
        <taxon>Acanthamoeba</taxon>
    </lineage>
</organism>
<keyword evidence="1" id="KW-0547">Nucleotide-binding</keyword>
<feature type="compositionally biased region" description="Basic residues" evidence="6">
    <location>
        <begin position="763"/>
        <end position="772"/>
    </location>
</feature>
<dbReference type="KEGG" id="acan:ACA1_244820"/>
<dbReference type="SMART" id="SM00487">
    <property type="entry name" value="DEXDc"/>
    <property type="match status" value="1"/>
</dbReference>
<dbReference type="InterPro" id="IPR044742">
    <property type="entry name" value="DEAD/DEAH_RhlB"/>
</dbReference>
<keyword evidence="4" id="KW-0067">ATP-binding</keyword>
<dbReference type="CDD" id="cd18787">
    <property type="entry name" value="SF2_C_DEAD"/>
    <property type="match status" value="1"/>
</dbReference>
<keyword evidence="11" id="KW-1185">Reference proteome</keyword>
<dbReference type="PROSITE" id="PS51195">
    <property type="entry name" value="Q_MOTIF"/>
    <property type="match status" value="1"/>
</dbReference>
<protein>
    <submittedName>
        <fullName evidence="10">DEAD/DEAH box helicase domain containing protein</fullName>
    </submittedName>
</protein>
<evidence type="ECO:0000256" key="2">
    <source>
        <dbReference type="ARBA" id="ARBA00022801"/>
    </source>
</evidence>
<dbReference type="STRING" id="1257118.L8GK67"/>
<dbReference type="OMA" id="IHADMSL"/>
<evidence type="ECO:0000256" key="1">
    <source>
        <dbReference type="ARBA" id="ARBA00022741"/>
    </source>
</evidence>
<evidence type="ECO:0000256" key="5">
    <source>
        <dbReference type="PROSITE-ProRule" id="PRU00552"/>
    </source>
</evidence>
<feature type="region of interest" description="Disordered" evidence="6">
    <location>
        <begin position="251"/>
        <end position="316"/>
    </location>
</feature>
<feature type="compositionally biased region" description="Basic and acidic residues" evidence="6">
    <location>
        <begin position="676"/>
        <end position="688"/>
    </location>
</feature>
<evidence type="ECO:0000259" key="7">
    <source>
        <dbReference type="PROSITE" id="PS51192"/>
    </source>
</evidence>
<dbReference type="PANTHER" id="PTHR47959">
    <property type="entry name" value="ATP-DEPENDENT RNA HELICASE RHLE-RELATED"/>
    <property type="match status" value="1"/>
</dbReference>
<keyword evidence="2" id="KW-0378">Hydrolase</keyword>
<dbReference type="Gene3D" id="3.40.50.300">
    <property type="entry name" value="P-loop containing nucleotide triphosphate hydrolases"/>
    <property type="match status" value="3"/>
</dbReference>
<dbReference type="InterPro" id="IPR001650">
    <property type="entry name" value="Helicase_C-like"/>
</dbReference>
<reference evidence="10 11" key="1">
    <citation type="journal article" date="2013" name="Genome Biol.">
        <title>Genome of Acanthamoeba castellanii highlights extensive lateral gene transfer and early evolution of tyrosine kinase signaling.</title>
        <authorList>
            <person name="Clarke M."/>
            <person name="Lohan A.J."/>
            <person name="Liu B."/>
            <person name="Lagkouvardos I."/>
            <person name="Roy S."/>
            <person name="Zafar N."/>
            <person name="Bertelli C."/>
            <person name="Schilde C."/>
            <person name="Kianianmomeni A."/>
            <person name="Burglin T.R."/>
            <person name="Frech C."/>
            <person name="Turcotte B."/>
            <person name="Kopec K.O."/>
            <person name="Synnott J.M."/>
            <person name="Choo C."/>
            <person name="Paponov I."/>
            <person name="Finkler A."/>
            <person name="Soon Heng Tan C."/>
            <person name="Hutchins A.P."/>
            <person name="Weinmeier T."/>
            <person name="Rattei T."/>
            <person name="Chu J.S."/>
            <person name="Gimenez G."/>
            <person name="Irimia M."/>
            <person name="Rigden D.J."/>
            <person name="Fitzpatrick D.A."/>
            <person name="Lorenzo-Morales J."/>
            <person name="Bateman A."/>
            <person name="Chiu C.H."/>
            <person name="Tang P."/>
            <person name="Hegemann P."/>
            <person name="Fromm H."/>
            <person name="Raoult D."/>
            <person name="Greub G."/>
            <person name="Miranda-Saavedra D."/>
            <person name="Chen N."/>
            <person name="Nash P."/>
            <person name="Ginger M.L."/>
            <person name="Horn M."/>
            <person name="Schaap P."/>
            <person name="Caler L."/>
            <person name="Loftus B."/>
        </authorList>
    </citation>
    <scope>NUCLEOTIDE SEQUENCE [LARGE SCALE GENOMIC DNA]</scope>
    <source>
        <strain evidence="10 11">Neff</strain>
    </source>
</reference>
<dbReference type="SMART" id="SM00490">
    <property type="entry name" value="HELICc"/>
    <property type="match status" value="1"/>
</dbReference>
<dbReference type="GO" id="GO:0005524">
    <property type="term" value="F:ATP binding"/>
    <property type="evidence" value="ECO:0007669"/>
    <property type="project" value="UniProtKB-KW"/>
</dbReference>
<name>L8GK67_ACACF</name>
<feature type="region of interest" description="Disordered" evidence="6">
    <location>
        <begin position="84"/>
        <end position="104"/>
    </location>
</feature>
<dbReference type="CDD" id="cd00268">
    <property type="entry name" value="DEADc"/>
    <property type="match status" value="1"/>
</dbReference>
<dbReference type="GO" id="GO:0005829">
    <property type="term" value="C:cytosol"/>
    <property type="evidence" value="ECO:0007669"/>
    <property type="project" value="TreeGrafter"/>
</dbReference>
<dbReference type="GO" id="GO:0003724">
    <property type="term" value="F:RNA helicase activity"/>
    <property type="evidence" value="ECO:0007669"/>
    <property type="project" value="InterPro"/>
</dbReference>
<keyword evidence="3 10" id="KW-0347">Helicase</keyword>
<dbReference type="RefSeq" id="XP_004335445.1">
    <property type="nucleotide sequence ID" value="XM_004335397.1"/>
</dbReference>
<evidence type="ECO:0000256" key="6">
    <source>
        <dbReference type="SAM" id="MobiDB-lite"/>
    </source>
</evidence>
<feature type="compositionally biased region" description="Basic and acidic residues" evidence="6">
    <location>
        <begin position="42"/>
        <end position="56"/>
    </location>
</feature>
<dbReference type="OrthoDB" id="10256233at2759"/>
<evidence type="ECO:0000256" key="3">
    <source>
        <dbReference type="ARBA" id="ARBA00022806"/>
    </source>
</evidence>
<dbReference type="InterPro" id="IPR027417">
    <property type="entry name" value="P-loop_NTPase"/>
</dbReference>
<dbReference type="InterPro" id="IPR014014">
    <property type="entry name" value="RNA_helicase_DEAD_Q_motif"/>
</dbReference>
<feature type="region of interest" description="Disordered" evidence="6">
    <location>
        <begin position="1"/>
        <end position="71"/>
    </location>
</feature>
<dbReference type="AlphaFoldDB" id="L8GK67"/>
<dbReference type="Proteomes" id="UP000011083">
    <property type="component" value="Unassembled WGS sequence"/>
</dbReference>
<dbReference type="PROSITE" id="PS51192">
    <property type="entry name" value="HELICASE_ATP_BIND_1"/>
    <property type="match status" value="1"/>
</dbReference>
<feature type="domain" description="Helicase ATP-binding" evidence="7">
    <location>
        <begin position="134"/>
        <end position="431"/>
    </location>
</feature>
<dbReference type="SUPFAM" id="SSF52540">
    <property type="entry name" value="P-loop containing nucleoside triphosphate hydrolases"/>
    <property type="match status" value="2"/>
</dbReference>
<dbReference type="InterPro" id="IPR050079">
    <property type="entry name" value="DEAD_box_RNA_helicase"/>
</dbReference>